<proteinExistence type="predicted"/>
<evidence type="ECO:0000256" key="1">
    <source>
        <dbReference type="SAM" id="Phobius"/>
    </source>
</evidence>
<sequence length="499" mass="57094">MNREVIPPLKWIVRSFYFICIILPDSEKESKLRRISARILDIFIVSYLIFLICSDLSLSVFELNSAPFGFIIAALSGDFCSLSIRLVLIFKRQRIANMLQNIFSLYRKLEMKNKAKWHGGSLIIVFTASWIIPLLLFTKNILFVILTEDGIKISQKTLFFGNHTRGKWIFGIVFLFNVLLNQQLYALPGFSVGLCYYSYKILTLIIQKMDRNLKKKTEINSLFTSYLEFDEKITNCIKEIENSLSLMLLFLYTYLISCIFIVVTLLIRSTPHMKITEYMLFNVATFIVAFAAFYALSFQSVNVHRAAVEIERTVYKMCSKMSSSVNKKGDAVRFLLLTTCDTFSSKVLISGWGLFVLNQNFILQTTGAIISYGTIIAQLVGPHIVRCHHLQIVCLQDVVSVDQTDENKFPFYSFLCSSVSCHGDPTLFGNQTIVLYAKYENILLPLRYCQLSFDHPESIPSSVAQLILSQSKLNGRLDHQQFWSSLMTLSPPNCNCFMC</sequence>
<keyword evidence="1" id="KW-0812">Transmembrane</keyword>
<organism evidence="2 3">
    <name type="scientific">Trichonephila clavata</name>
    <name type="common">Joro spider</name>
    <name type="synonym">Nephila clavata</name>
    <dbReference type="NCBI Taxonomy" id="2740835"/>
    <lineage>
        <taxon>Eukaryota</taxon>
        <taxon>Metazoa</taxon>
        <taxon>Ecdysozoa</taxon>
        <taxon>Arthropoda</taxon>
        <taxon>Chelicerata</taxon>
        <taxon>Arachnida</taxon>
        <taxon>Araneae</taxon>
        <taxon>Araneomorphae</taxon>
        <taxon>Entelegynae</taxon>
        <taxon>Araneoidea</taxon>
        <taxon>Nephilidae</taxon>
        <taxon>Trichonephila</taxon>
    </lineage>
</organism>
<name>A0A8X6JGG5_TRICU</name>
<feature type="transmembrane region" description="Helical" evidence="1">
    <location>
        <begin position="117"/>
        <end position="137"/>
    </location>
</feature>
<feature type="transmembrane region" description="Helical" evidence="1">
    <location>
        <begin position="67"/>
        <end position="88"/>
    </location>
</feature>
<feature type="transmembrane region" description="Helical" evidence="1">
    <location>
        <begin position="279"/>
        <end position="296"/>
    </location>
</feature>
<keyword evidence="1" id="KW-1133">Transmembrane helix</keyword>
<reference evidence="2" key="1">
    <citation type="submission" date="2020-07" db="EMBL/GenBank/DDBJ databases">
        <title>Multicomponent nature underlies the extraordinary mechanical properties of spider dragline silk.</title>
        <authorList>
            <person name="Kono N."/>
            <person name="Nakamura H."/>
            <person name="Mori M."/>
            <person name="Yoshida Y."/>
            <person name="Ohtoshi R."/>
            <person name="Malay A.D."/>
            <person name="Moran D.A.P."/>
            <person name="Tomita M."/>
            <person name="Numata K."/>
            <person name="Arakawa K."/>
        </authorList>
    </citation>
    <scope>NUCLEOTIDE SEQUENCE</scope>
</reference>
<evidence type="ECO:0000313" key="3">
    <source>
        <dbReference type="Proteomes" id="UP000887116"/>
    </source>
</evidence>
<accession>A0A8X6JGG5</accession>
<keyword evidence="3" id="KW-1185">Reference proteome</keyword>
<gene>
    <name evidence="2" type="primary">AVEN_904_1</name>
    <name evidence="2" type="ORF">TNCT_687361</name>
</gene>
<evidence type="ECO:0000313" key="2">
    <source>
        <dbReference type="EMBL" id="GFR05526.1"/>
    </source>
</evidence>
<feature type="transmembrane region" description="Helical" evidence="1">
    <location>
        <begin position="184"/>
        <end position="206"/>
    </location>
</feature>
<comment type="caution">
    <text evidence="2">The sequence shown here is derived from an EMBL/GenBank/DDBJ whole genome shotgun (WGS) entry which is preliminary data.</text>
</comment>
<keyword evidence="1" id="KW-0472">Membrane</keyword>
<dbReference type="EMBL" id="BMAO01015971">
    <property type="protein sequence ID" value="GFR05526.1"/>
    <property type="molecule type" value="Genomic_DNA"/>
</dbReference>
<dbReference type="Proteomes" id="UP000887116">
    <property type="component" value="Unassembled WGS sequence"/>
</dbReference>
<feature type="transmembrane region" description="Helical" evidence="1">
    <location>
        <begin position="39"/>
        <end position="61"/>
    </location>
</feature>
<feature type="transmembrane region" description="Helical" evidence="1">
    <location>
        <begin position="246"/>
        <end position="267"/>
    </location>
</feature>
<protein>
    <submittedName>
        <fullName evidence="2">Uncharacterized protein</fullName>
    </submittedName>
</protein>
<dbReference type="OrthoDB" id="6426366at2759"/>
<dbReference type="AlphaFoldDB" id="A0A8X6JGG5"/>